<dbReference type="SUPFAM" id="SSF53335">
    <property type="entry name" value="S-adenosyl-L-methionine-dependent methyltransferases"/>
    <property type="match status" value="1"/>
</dbReference>
<dbReference type="InterPro" id="IPR001077">
    <property type="entry name" value="COMT_C"/>
</dbReference>
<dbReference type="InterPro" id="IPR036390">
    <property type="entry name" value="WH_DNA-bd_sf"/>
</dbReference>
<keyword evidence="2" id="KW-0808">Transferase</keyword>
<evidence type="ECO:0000256" key="1">
    <source>
        <dbReference type="ARBA" id="ARBA00022603"/>
    </source>
</evidence>
<reference evidence="6" key="1">
    <citation type="submission" date="2017-12" db="EMBL/GenBank/DDBJ databases">
        <title>Sequencing the genomes of 1000 Actinobacteria strains.</title>
        <authorList>
            <person name="Klenk H.-P."/>
        </authorList>
    </citation>
    <scope>NUCLEOTIDE SEQUENCE [LARGE SCALE GENOMIC DNA]</scope>
    <source>
        <strain evidence="6">DSM 44228</strain>
    </source>
</reference>
<dbReference type="InterPro" id="IPR016461">
    <property type="entry name" value="COMT-like"/>
</dbReference>
<dbReference type="SUPFAM" id="SSF46785">
    <property type="entry name" value="Winged helix' DNA-binding domain"/>
    <property type="match status" value="1"/>
</dbReference>
<keyword evidence="7" id="KW-1185">Reference proteome</keyword>
<evidence type="ECO:0000313" key="7">
    <source>
        <dbReference type="Proteomes" id="UP000233786"/>
    </source>
</evidence>
<gene>
    <name evidence="6" type="ORF">A8926_2561</name>
</gene>
<dbReference type="EMBL" id="PJNB01000001">
    <property type="protein sequence ID" value="PKW14905.1"/>
    <property type="molecule type" value="Genomic_DNA"/>
</dbReference>
<dbReference type="RefSeq" id="WP_029535332.1">
    <property type="nucleotide sequence ID" value="NZ_CP061007.1"/>
</dbReference>
<dbReference type="InterPro" id="IPR029063">
    <property type="entry name" value="SAM-dependent_MTases_sf"/>
</dbReference>
<dbReference type="GO" id="GO:0046983">
    <property type="term" value="F:protein dimerization activity"/>
    <property type="evidence" value="ECO:0007669"/>
    <property type="project" value="InterPro"/>
</dbReference>
<dbReference type="Gene3D" id="3.40.50.150">
    <property type="entry name" value="Vaccinia Virus protein VP39"/>
    <property type="match status" value="1"/>
</dbReference>
<dbReference type="GO" id="GO:0032259">
    <property type="term" value="P:methylation"/>
    <property type="evidence" value="ECO:0007669"/>
    <property type="project" value="UniProtKB-KW"/>
</dbReference>
<sequence>MPLESPDVWAMADLATPFAVRTAATLRVPDVVKDGPLPLAEIAHLCKAEADPLGRVLRFLVHHGMFTEPEPDVFGPNEASDALRSDLADGPQPWLDLDGAVGRADLAFVELIEQVRGHHPAYPAAFGRSFWEDLAHNPQLSDSFDSLMETKTYGIAPLIATAHDWSAYARIADVGGGKGVLLAEILRTSPQSRGILVDLIGPARNAADYLQEQGVAERAEVVTESFFDPLPVQADAAVICDVLGDWDDEDAIRILEHCRQAVEPDGRVLIIELLPDKDRIALFTEMDLRMMIYVGGRLRDLDRTQQVAAAAGLTVEDFTPLDNGYAIIECRPER</sequence>
<feature type="domain" description="O-methyltransferase C-terminal" evidence="4">
    <location>
        <begin position="109"/>
        <end position="312"/>
    </location>
</feature>
<dbReference type="Gene3D" id="1.10.287.1350">
    <property type="match status" value="1"/>
</dbReference>
<keyword evidence="3" id="KW-0949">S-adenosyl-L-methionine</keyword>
<name>A0A2N3XW66_SACSN</name>
<accession>A0A2N3XW66</accession>
<proteinExistence type="predicted"/>
<dbReference type="Pfam" id="PF08100">
    <property type="entry name" value="Dimerisation"/>
    <property type="match status" value="1"/>
</dbReference>
<feature type="domain" description="O-methyltransferase dimerisation" evidence="5">
    <location>
        <begin position="15"/>
        <end position="83"/>
    </location>
</feature>
<dbReference type="PROSITE" id="PS51683">
    <property type="entry name" value="SAM_OMT_II"/>
    <property type="match status" value="1"/>
</dbReference>
<dbReference type="PIRSF" id="PIRSF005739">
    <property type="entry name" value="O-mtase"/>
    <property type="match status" value="1"/>
</dbReference>
<dbReference type="CDD" id="cd02440">
    <property type="entry name" value="AdoMet_MTases"/>
    <property type="match status" value="1"/>
</dbReference>
<evidence type="ECO:0000259" key="5">
    <source>
        <dbReference type="Pfam" id="PF08100"/>
    </source>
</evidence>
<evidence type="ECO:0000256" key="3">
    <source>
        <dbReference type="ARBA" id="ARBA00022691"/>
    </source>
</evidence>
<dbReference type="GO" id="GO:0008171">
    <property type="term" value="F:O-methyltransferase activity"/>
    <property type="evidence" value="ECO:0007669"/>
    <property type="project" value="InterPro"/>
</dbReference>
<comment type="caution">
    <text evidence="6">The sequence shown here is derived from an EMBL/GenBank/DDBJ whole genome shotgun (WGS) entry which is preliminary data.</text>
</comment>
<keyword evidence="1" id="KW-0489">Methyltransferase</keyword>
<dbReference type="Gene3D" id="1.10.10.10">
    <property type="entry name" value="Winged helix-like DNA-binding domain superfamily/Winged helix DNA-binding domain"/>
    <property type="match status" value="1"/>
</dbReference>
<dbReference type="InterPro" id="IPR036388">
    <property type="entry name" value="WH-like_DNA-bd_sf"/>
</dbReference>
<dbReference type="InterPro" id="IPR012967">
    <property type="entry name" value="COMT_dimerisation"/>
</dbReference>
<dbReference type="PANTHER" id="PTHR43712:SF2">
    <property type="entry name" value="O-METHYLTRANSFERASE CICE"/>
    <property type="match status" value="1"/>
</dbReference>
<dbReference type="STRING" id="994479.GCA_000194155_02879"/>
<evidence type="ECO:0000313" key="6">
    <source>
        <dbReference type="EMBL" id="PKW14905.1"/>
    </source>
</evidence>
<protein>
    <submittedName>
        <fullName evidence="6">O-methyltransferase</fullName>
    </submittedName>
</protein>
<organism evidence="6 7">
    <name type="scientific">Saccharopolyspora spinosa</name>
    <dbReference type="NCBI Taxonomy" id="60894"/>
    <lineage>
        <taxon>Bacteria</taxon>
        <taxon>Bacillati</taxon>
        <taxon>Actinomycetota</taxon>
        <taxon>Actinomycetes</taxon>
        <taxon>Pseudonocardiales</taxon>
        <taxon>Pseudonocardiaceae</taxon>
        <taxon>Saccharopolyspora</taxon>
    </lineage>
</organism>
<dbReference type="AlphaFoldDB" id="A0A2N3XW66"/>
<dbReference type="Pfam" id="PF00891">
    <property type="entry name" value="Methyltransf_2"/>
    <property type="match status" value="1"/>
</dbReference>
<evidence type="ECO:0000256" key="2">
    <source>
        <dbReference type="ARBA" id="ARBA00022679"/>
    </source>
</evidence>
<dbReference type="PANTHER" id="PTHR43712">
    <property type="entry name" value="PUTATIVE (AFU_ORTHOLOGUE AFUA_4G14580)-RELATED"/>
    <property type="match status" value="1"/>
</dbReference>
<evidence type="ECO:0000259" key="4">
    <source>
        <dbReference type="Pfam" id="PF00891"/>
    </source>
</evidence>
<dbReference type="Proteomes" id="UP000233786">
    <property type="component" value="Unassembled WGS sequence"/>
</dbReference>